<dbReference type="InterPro" id="IPR000372">
    <property type="entry name" value="LRRNT"/>
</dbReference>
<accession>A0A315UNT5</accession>
<evidence type="ECO:0008006" key="9">
    <source>
        <dbReference type="Google" id="ProtNLM"/>
    </source>
</evidence>
<reference evidence="7 8" key="1">
    <citation type="journal article" date="2018" name="G3 (Bethesda)">
        <title>A High-Quality Reference Genome for the Invasive Mosquitofish Gambusia affinis Using a Chicago Library.</title>
        <authorList>
            <person name="Hoffberg S.L."/>
            <person name="Troendle N.J."/>
            <person name="Glenn T.C."/>
            <person name="Mahmud O."/>
            <person name="Louha S."/>
            <person name="Chalopin D."/>
            <person name="Bennetzen J.L."/>
            <person name="Mauricio R."/>
        </authorList>
    </citation>
    <scope>NUCLEOTIDE SEQUENCE [LARGE SCALE GENOMIC DNA]</scope>
    <source>
        <strain evidence="7">NE01/NJP1002.9</strain>
        <tissue evidence="7">Muscle</tissue>
    </source>
</reference>
<sequence>MEEVWGRVLSCATKKNLIGFVFAQYHEYMRGDIDIMLLGNQSDRRPPTRLEPLMRRTQLLIDASQTNVQTVCSGHSSVHLEQEKCKLTSINPGIFRMRDGRNDFLHFHRLERTLAGTCRAEPEPEDLRSLEVSVLCLLPQSALARWACVRACPPSCSCTQEKSCSVLCDRAGLAELPREFPCEASAINLEKNRLKFLSERAFGTLPSLKSLSLDHNNISFMTPGAFKGLSNLLELKMAHNEYISYLHTRTFTGLKKLLRLDLSDCNLFNIPDRIFIEQTAMTELLCFQNNFRRIPGAIRGMENLTHIYLERNKIEAVAYNSLLGLGSLRYLNLQENRINVIHDNAFQDLVRLENFYLNDNLLSDLPRLAFRGLSRLKMLNLGGNQLINVSKTWFGDLAELEVLYLDRNQLLNIEEGAFENLTSLITLHLNSNNLTTLPLSVFQPVYFLGHLYLFKNPWECDCALDWLKQWMESYKLVRDIPCTSPSSELREEMGNGTESARNATLPEPEEGQLSAGVGGRGMQAVQSLLSFMVTWLFCGLFRLSHASLCLCCTTIK</sequence>
<gene>
    <name evidence="7" type="ORF">CCH79_00017141</name>
</gene>
<evidence type="ECO:0000259" key="5">
    <source>
        <dbReference type="SMART" id="SM00013"/>
    </source>
</evidence>
<dbReference type="Proteomes" id="UP000250572">
    <property type="component" value="Unassembled WGS sequence"/>
</dbReference>
<feature type="region of interest" description="Disordered" evidence="4">
    <location>
        <begin position="487"/>
        <end position="516"/>
    </location>
</feature>
<dbReference type="Gene3D" id="3.80.10.10">
    <property type="entry name" value="Ribonuclease Inhibitor"/>
    <property type="match status" value="2"/>
</dbReference>
<dbReference type="InterPro" id="IPR000483">
    <property type="entry name" value="Cys-rich_flank_reg_C"/>
</dbReference>
<evidence type="ECO:0000256" key="3">
    <source>
        <dbReference type="ARBA" id="ARBA00022737"/>
    </source>
</evidence>
<dbReference type="SMART" id="SM00369">
    <property type="entry name" value="LRR_TYP"/>
    <property type="match status" value="9"/>
</dbReference>
<dbReference type="STRING" id="33528.ENSGAFP00000032741"/>
<dbReference type="AlphaFoldDB" id="A0A315UNT5"/>
<evidence type="ECO:0000259" key="6">
    <source>
        <dbReference type="SMART" id="SM00082"/>
    </source>
</evidence>
<dbReference type="PANTHER" id="PTHR24369">
    <property type="entry name" value="ANTIGEN BSP, PUTATIVE-RELATED"/>
    <property type="match status" value="1"/>
</dbReference>
<keyword evidence="8" id="KW-1185">Reference proteome</keyword>
<evidence type="ECO:0000313" key="7">
    <source>
        <dbReference type="EMBL" id="PWA13784.1"/>
    </source>
</evidence>
<dbReference type="SUPFAM" id="SSF52058">
    <property type="entry name" value="L domain-like"/>
    <property type="match status" value="1"/>
</dbReference>
<dbReference type="SMART" id="SM00013">
    <property type="entry name" value="LRRNT"/>
    <property type="match status" value="1"/>
</dbReference>
<evidence type="ECO:0000313" key="8">
    <source>
        <dbReference type="Proteomes" id="UP000250572"/>
    </source>
</evidence>
<dbReference type="InterPro" id="IPR050541">
    <property type="entry name" value="LRR_TM_domain-containing"/>
</dbReference>
<dbReference type="InterPro" id="IPR032675">
    <property type="entry name" value="LRR_dom_sf"/>
</dbReference>
<dbReference type="PROSITE" id="PS51450">
    <property type="entry name" value="LRR"/>
    <property type="match status" value="3"/>
</dbReference>
<keyword evidence="3" id="KW-0677">Repeat</keyword>
<feature type="domain" description="LRRNT" evidence="5">
    <location>
        <begin position="151"/>
        <end position="186"/>
    </location>
</feature>
<evidence type="ECO:0000256" key="1">
    <source>
        <dbReference type="ARBA" id="ARBA00022614"/>
    </source>
</evidence>
<evidence type="ECO:0000256" key="4">
    <source>
        <dbReference type="SAM" id="MobiDB-lite"/>
    </source>
</evidence>
<protein>
    <recommendedName>
        <fullName evidence="9">LRRCT domain-containing protein</fullName>
    </recommendedName>
</protein>
<dbReference type="PANTHER" id="PTHR24369:SF210">
    <property type="entry name" value="CHAOPTIN-RELATED"/>
    <property type="match status" value="1"/>
</dbReference>
<proteinExistence type="predicted"/>
<feature type="non-terminal residue" evidence="7">
    <location>
        <position position="556"/>
    </location>
</feature>
<name>A0A315UNT5_GAMAF</name>
<dbReference type="GO" id="GO:0005886">
    <property type="term" value="C:plasma membrane"/>
    <property type="evidence" value="ECO:0007669"/>
    <property type="project" value="TreeGrafter"/>
</dbReference>
<evidence type="ECO:0000256" key="2">
    <source>
        <dbReference type="ARBA" id="ARBA00022729"/>
    </source>
</evidence>
<keyword evidence="2" id="KW-0732">Signal</keyword>
<dbReference type="FunFam" id="3.80.10.10:FF:000172">
    <property type="entry name" value="Nyctalopin"/>
    <property type="match status" value="1"/>
</dbReference>
<dbReference type="Pfam" id="PF13855">
    <property type="entry name" value="LRR_8"/>
    <property type="match status" value="2"/>
</dbReference>
<keyword evidence="1" id="KW-0433">Leucine-rich repeat</keyword>
<dbReference type="InterPro" id="IPR003591">
    <property type="entry name" value="Leu-rich_rpt_typical-subtyp"/>
</dbReference>
<dbReference type="InterPro" id="IPR001611">
    <property type="entry name" value="Leu-rich_rpt"/>
</dbReference>
<dbReference type="EMBL" id="NHOQ01002941">
    <property type="protein sequence ID" value="PWA13784.1"/>
    <property type="molecule type" value="Genomic_DNA"/>
</dbReference>
<dbReference type="SMART" id="SM00082">
    <property type="entry name" value="LRRCT"/>
    <property type="match status" value="1"/>
</dbReference>
<comment type="caution">
    <text evidence="7">The sequence shown here is derived from an EMBL/GenBank/DDBJ whole genome shotgun (WGS) entry which is preliminary data.</text>
</comment>
<feature type="domain" description="LRRCT" evidence="6">
    <location>
        <begin position="456"/>
        <end position="501"/>
    </location>
</feature>
<organism evidence="7 8">
    <name type="scientific">Gambusia affinis</name>
    <name type="common">Western mosquitofish</name>
    <name type="synonym">Heterandria affinis</name>
    <dbReference type="NCBI Taxonomy" id="33528"/>
    <lineage>
        <taxon>Eukaryota</taxon>
        <taxon>Metazoa</taxon>
        <taxon>Chordata</taxon>
        <taxon>Craniata</taxon>
        <taxon>Vertebrata</taxon>
        <taxon>Euteleostomi</taxon>
        <taxon>Actinopterygii</taxon>
        <taxon>Neopterygii</taxon>
        <taxon>Teleostei</taxon>
        <taxon>Neoteleostei</taxon>
        <taxon>Acanthomorphata</taxon>
        <taxon>Ovalentaria</taxon>
        <taxon>Atherinomorphae</taxon>
        <taxon>Cyprinodontiformes</taxon>
        <taxon>Poeciliidae</taxon>
        <taxon>Poeciliinae</taxon>
        <taxon>Gambusia</taxon>
    </lineage>
</organism>